<dbReference type="PANTHER" id="PTHR11803:SF58">
    <property type="entry name" value="PROTEIN HMF1-RELATED"/>
    <property type="match status" value="1"/>
</dbReference>
<dbReference type="EMBL" id="FUZZ01000004">
    <property type="protein sequence ID" value="SKD08718.1"/>
    <property type="molecule type" value="Genomic_DNA"/>
</dbReference>
<accession>A0A1T5P8M8</accession>
<dbReference type="RefSeq" id="WP_200817323.1">
    <property type="nucleotide sequence ID" value="NZ_FUZZ01000004.1"/>
</dbReference>
<dbReference type="GO" id="GO:0005829">
    <property type="term" value="C:cytosol"/>
    <property type="evidence" value="ECO:0007669"/>
    <property type="project" value="TreeGrafter"/>
</dbReference>
<reference evidence="3" key="1">
    <citation type="submission" date="2017-02" db="EMBL/GenBank/DDBJ databases">
        <authorList>
            <person name="Varghese N."/>
            <person name="Submissions S."/>
        </authorList>
    </citation>
    <scope>NUCLEOTIDE SEQUENCE [LARGE SCALE GENOMIC DNA]</scope>
    <source>
        <strain evidence="3">DSM 18108</strain>
    </source>
</reference>
<gene>
    <name evidence="2" type="ORF">SAMN05660461_4594</name>
</gene>
<dbReference type="InterPro" id="IPR035959">
    <property type="entry name" value="RutC-like_sf"/>
</dbReference>
<name>A0A1T5P8M8_9BACT</name>
<dbReference type="STRING" id="393003.SAMN05660461_4594"/>
<dbReference type="AlphaFoldDB" id="A0A1T5P8M8"/>
<dbReference type="Gene3D" id="3.30.1330.40">
    <property type="entry name" value="RutC-like"/>
    <property type="match status" value="1"/>
</dbReference>
<dbReference type="Proteomes" id="UP000190166">
    <property type="component" value="Unassembled WGS sequence"/>
</dbReference>
<dbReference type="InterPro" id="IPR006175">
    <property type="entry name" value="YjgF/YER057c/UK114"/>
</dbReference>
<sequence>MNGFLRRNALIALLALALAGSLFIIFKSTNMEKETKAPAFINPPGLYDPAPNAYSHIAEVPAGNTLVLISGQGGETADGNLVNDFRAQLRQSLSNLDTALKSQGLAFSDVVKLTTLIVDHNEEKLKIFTEESLRLWPDKKFPANTLIPVPRLALDGMLVEIDATAVKR</sequence>
<evidence type="ECO:0000313" key="3">
    <source>
        <dbReference type="Proteomes" id="UP000190166"/>
    </source>
</evidence>
<comment type="similarity">
    <text evidence="1">Belongs to the RutC family.</text>
</comment>
<evidence type="ECO:0000256" key="1">
    <source>
        <dbReference type="ARBA" id="ARBA00010552"/>
    </source>
</evidence>
<proteinExistence type="inferred from homology"/>
<organism evidence="2 3">
    <name type="scientific">Chitinophaga ginsengisegetis</name>
    <dbReference type="NCBI Taxonomy" id="393003"/>
    <lineage>
        <taxon>Bacteria</taxon>
        <taxon>Pseudomonadati</taxon>
        <taxon>Bacteroidota</taxon>
        <taxon>Chitinophagia</taxon>
        <taxon>Chitinophagales</taxon>
        <taxon>Chitinophagaceae</taxon>
        <taxon>Chitinophaga</taxon>
    </lineage>
</organism>
<keyword evidence="3" id="KW-1185">Reference proteome</keyword>
<dbReference type="Pfam" id="PF01042">
    <property type="entry name" value="Ribonuc_L-PSP"/>
    <property type="match status" value="1"/>
</dbReference>
<dbReference type="GO" id="GO:0019239">
    <property type="term" value="F:deaminase activity"/>
    <property type="evidence" value="ECO:0007669"/>
    <property type="project" value="TreeGrafter"/>
</dbReference>
<dbReference type="CDD" id="cd00448">
    <property type="entry name" value="YjgF_YER057c_UK114_family"/>
    <property type="match status" value="1"/>
</dbReference>
<evidence type="ECO:0000313" key="2">
    <source>
        <dbReference type="EMBL" id="SKD08718.1"/>
    </source>
</evidence>
<dbReference type="SUPFAM" id="SSF55298">
    <property type="entry name" value="YjgF-like"/>
    <property type="match status" value="1"/>
</dbReference>
<protein>
    <submittedName>
        <fullName evidence="2">Enamine deaminase RidA, house cleaning of reactive enamine intermediates, YjgF/YER057c/UK114 family</fullName>
    </submittedName>
</protein>
<dbReference type="PANTHER" id="PTHR11803">
    <property type="entry name" value="2-IMINOBUTANOATE/2-IMINOPROPANOATE DEAMINASE RIDA"/>
    <property type="match status" value="1"/>
</dbReference>